<dbReference type="Pfam" id="PF12833">
    <property type="entry name" value="HTH_18"/>
    <property type="match status" value="1"/>
</dbReference>
<comment type="caution">
    <text evidence="5">The sequence shown here is derived from an EMBL/GenBank/DDBJ whole genome shotgun (WGS) entry which is preliminary data.</text>
</comment>
<dbReference type="SUPFAM" id="SSF46689">
    <property type="entry name" value="Homeodomain-like"/>
    <property type="match status" value="1"/>
</dbReference>
<gene>
    <name evidence="5" type="ORF">JKG61_14290</name>
</gene>
<evidence type="ECO:0000256" key="2">
    <source>
        <dbReference type="ARBA" id="ARBA00023125"/>
    </source>
</evidence>
<dbReference type="InterPro" id="IPR020449">
    <property type="entry name" value="Tscrpt_reg_AraC-type_HTH"/>
</dbReference>
<proteinExistence type="predicted"/>
<sequence>MDGHIPKEKLPKLYEQKEDSLSKKLQVFSRQEHINVKETYAKTARTPYSRRDYYKICLTTGLNPGKGLLIYNNEEIPIDGPCLILSNPWVSASVEFSATETGRFSCVFDHHFISGVLLPDLQYASSLFNTAIHPVVTLSLDQQERMLHYFKTIQELVTSDYSFKWDMARTLLQLIIHEAARLQQPQYSSVLKIHDRTVEGFFMLLHKKFPVDLTDQPLKLLTPKYFAEKLHVHVNHLNSVLKKNTGKTTTVIINEQIIREAKTLLRNTNWNISEIAYALGFDYPSHFNKYFKRLTASTPREFRVDR</sequence>
<keyword evidence="6" id="KW-1185">Reference proteome</keyword>
<evidence type="ECO:0000256" key="1">
    <source>
        <dbReference type="ARBA" id="ARBA00023015"/>
    </source>
</evidence>
<dbReference type="PROSITE" id="PS01124">
    <property type="entry name" value="HTH_ARAC_FAMILY_2"/>
    <property type="match status" value="1"/>
</dbReference>
<keyword evidence="1" id="KW-0805">Transcription regulation</keyword>
<keyword evidence="3" id="KW-0804">Transcription</keyword>
<evidence type="ECO:0000313" key="6">
    <source>
        <dbReference type="Proteomes" id="UP000625283"/>
    </source>
</evidence>
<dbReference type="Gene3D" id="1.10.10.60">
    <property type="entry name" value="Homeodomain-like"/>
    <property type="match status" value="1"/>
</dbReference>
<dbReference type="Proteomes" id="UP000625283">
    <property type="component" value="Unassembled WGS sequence"/>
</dbReference>
<dbReference type="SUPFAM" id="SSF51215">
    <property type="entry name" value="Regulatory protein AraC"/>
    <property type="match status" value="1"/>
</dbReference>
<evidence type="ECO:0000259" key="4">
    <source>
        <dbReference type="PROSITE" id="PS01124"/>
    </source>
</evidence>
<organism evidence="5 6">
    <name type="scientific">Sphingobacterium faecale</name>
    <dbReference type="NCBI Taxonomy" id="2803775"/>
    <lineage>
        <taxon>Bacteria</taxon>
        <taxon>Pseudomonadati</taxon>
        <taxon>Bacteroidota</taxon>
        <taxon>Sphingobacteriia</taxon>
        <taxon>Sphingobacteriales</taxon>
        <taxon>Sphingobacteriaceae</taxon>
        <taxon>Sphingobacterium</taxon>
    </lineage>
</organism>
<dbReference type="InterPro" id="IPR037923">
    <property type="entry name" value="HTH-like"/>
</dbReference>
<dbReference type="InterPro" id="IPR009057">
    <property type="entry name" value="Homeodomain-like_sf"/>
</dbReference>
<dbReference type="EMBL" id="JAERTY010000008">
    <property type="protein sequence ID" value="MBL1409924.1"/>
    <property type="molecule type" value="Genomic_DNA"/>
</dbReference>
<dbReference type="PANTHER" id="PTHR43280">
    <property type="entry name" value="ARAC-FAMILY TRANSCRIPTIONAL REGULATOR"/>
    <property type="match status" value="1"/>
</dbReference>
<dbReference type="PANTHER" id="PTHR43280:SF32">
    <property type="entry name" value="TRANSCRIPTIONAL REGULATORY PROTEIN"/>
    <property type="match status" value="1"/>
</dbReference>
<reference evidence="5 6" key="1">
    <citation type="submission" date="2021-01" db="EMBL/GenBank/DDBJ databases">
        <title>C459-1 draft genome sequence.</title>
        <authorList>
            <person name="Zhang X.-F."/>
        </authorList>
    </citation>
    <scope>NUCLEOTIDE SEQUENCE [LARGE SCALE GENOMIC DNA]</scope>
    <source>
        <strain evidence="6">C459-1</strain>
    </source>
</reference>
<evidence type="ECO:0000256" key="3">
    <source>
        <dbReference type="ARBA" id="ARBA00023163"/>
    </source>
</evidence>
<keyword evidence="2" id="KW-0238">DNA-binding</keyword>
<evidence type="ECO:0000313" key="5">
    <source>
        <dbReference type="EMBL" id="MBL1409924.1"/>
    </source>
</evidence>
<dbReference type="PRINTS" id="PR00032">
    <property type="entry name" value="HTHARAC"/>
</dbReference>
<dbReference type="SMART" id="SM00342">
    <property type="entry name" value="HTH_ARAC"/>
    <property type="match status" value="1"/>
</dbReference>
<accession>A0ABS1R5F0</accession>
<dbReference type="RefSeq" id="WP_202103638.1">
    <property type="nucleotide sequence ID" value="NZ_JAERTY010000008.1"/>
</dbReference>
<protein>
    <submittedName>
        <fullName evidence="5">Helix-turn-helix transcriptional regulator</fullName>
    </submittedName>
</protein>
<feature type="domain" description="HTH araC/xylS-type" evidence="4">
    <location>
        <begin position="212"/>
        <end position="305"/>
    </location>
</feature>
<dbReference type="InterPro" id="IPR018060">
    <property type="entry name" value="HTH_AraC"/>
</dbReference>
<name>A0ABS1R5F0_9SPHI</name>